<protein>
    <submittedName>
        <fullName evidence="2">Uncharacterized protein</fullName>
    </submittedName>
</protein>
<dbReference type="EMBL" id="CADCXV010001449">
    <property type="protein sequence ID" value="CAB0044420.1"/>
    <property type="molecule type" value="Genomic_DNA"/>
</dbReference>
<proteinExistence type="predicted"/>
<keyword evidence="3" id="KW-1185">Reference proteome</keyword>
<evidence type="ECO:0000313" key="3">
    <source>
        <dbReference type="Proteomes" id="UP000479190"/>
    </source>
</evidence>
<evidence type="ECO:0000256" key="1">
    <source>
        <dbReference type="SAM" id="MobiDB-lite"/>
    </source>
</evidence>
<sequence length="172" mass="18552">MESVDSRGDKETRSGLAVGELWALADSATRPGECVLAARGVRTGSGVYDRRALRGSDDRVRCLAGSQLPDVNTQETRRSRRCLGLPPSSSDRQRRELRASIGRGERDLCKPRGPGREHVASVLVTLGKSAALLRKVQEMCSAQELASESPQRRGAPAYIARRGRRATAAAVA</sequence>
<organism evidence="2 3">
    <name type="scientific">Trichogramma brassicae</name>
    <dbReference type="NCBI Taxonomy" id="86971"/>
    <lineage>
        <taxon>Eukaryota</taxon>
        <taxon>Metazoa</taxon>
        <taxon>Ecdysozoa</taxon>
        <taxon>Arthropoda</taxon>
        <taxon>Hexapoda</taxon>
        <taxon>Insecta</taxon>
        <taxon>Pterygota</taxon>
        <taxon>Neoptera</taxon>
        <taxon>Endopterygota</taxon>
        <taxon>Hymenoptera</taxon>
        <taxon>Apocrita</taxon>
        <taxon>Proctotrupomorpha</taxon>
        <taxon>Chalcidoidea</taxon>
        <taxon>Trichogrammatidae</taxon>
        <taxon>Trichogramma</taxon>
    </lineage>
</organism>
<name>A0A6H5J7C2_9HYME</name>
<feature type="non-terminal residue" evidence="2">
    <location>
        <position position="172"/>
    </location>
</feature>
<evidence type="ECO:0000313" key="2">
    <source>
        <dbReference type="EMBL" id="CAB0044420.1"/>
    </source>
</evidence>
<reference evidence="2 3" key="1">
    <citation type="submission" date="2020-02" db="EMBL/GenBank/DDBJ databases">
        <authorList>
            <person name="Ferguson B K."/>
        </authorList>
    </citation>
    <scope>NUCLEOTIDE SEQUENCE [LARGE SCALE GENOMIC DNA]</scope>
</reference>
<feature type="region of interest" description="Disordered" evidence="1">
    <location>
        <begin position="71"/>
        <end position="96"/>
    </location>
</feature>
<feature type="region of interest" description="Disordered" evidence="1">
    <location>
        <begin position="144"/>
        <end position="172"/>
    </location>
</feature>
<dbReference type="AlphaFoldDB" id="A0A6H5J7C2"/>
<dbReference type="Proteomes" id="UP000479190">
    <property type="component" value="Unassembled WGS sequence"/>
</dbReference>
<gene>
    <name evidence="2" type="ORF">TBRA_LOCUS16008</name>
</gene>
<accession>A0A6H5J7C2</accession>